<sequence length="135" mass="15146">QKSSQKIITMMTLIMMMMTQSNNGDGDGDYDDSFYYYIYDYNYNYEDNDIDDDDDDGGNGEYNNAIILSANSKPQSHEATLLIATAGAATSSRLVAKLDWLGVISKSNWQLKILTATKVKHPQLCLPVAHDFMIK</sequence>
<evidence type="ECO:0000313" key="2">
    <source>
        <dbReference type="EMBL" id="KAK7063227.1"/>
    </source>
</evidence>
<protein>
    <submittedName>
        <fullName evidence="2">Uncharacterized protein</fullName>
    </submittedName>
</protein>
<keyword evidence="1" id="KW-0732">Signal</keyword>
<keyword evidence="3" id="KW-1185">Reference proteome</keyword>
<proteinExistence type="predicted"/>
<name>A0AAN8WEU7_HALRR</name>
<evidence type="ECO:0000313" key="3">
    <source>
        <dbReference type="Proteomes" id="UP001381693"/>
    </source>
</evidence>
<evidence type="ECO:0000256" key="1">
    <source>
        <dbReference type="SAM" id="SignalP"/>
    </source>
</evidence>
<gene>
    <name evidence="2" type="ORF">SK128_002803</name>
</gene>
<dbReference type="EMBL" id="JAXCGZ010020907">
    <property type="protein sequence ID" value="KAK7063227.1"/>
    <property type="molecule type" value="Genomic_DNA"/>
</dbReference>
<organism evidence="2 3">
    <name type="scientific">Halocaridina rubra</name>
    <name type="common">Hawaiian red shrimp</name>
    <dbReference type="NCBI Taxonomy" id="373956"/>
    <lineage>
        <taxon>Eukaryota</taxon>
        <taxon>Metazoa</taxon>
        <taxon>Ecdysozoa</taxon>
        <taxon>Arthropoda</taxon>
        <taxon>Crustacea</taxon>
        <taxon>Multicrustacea</taxon>
        <taxon>Malacostraca</taxon>
        <taxon>Eumalacostraca</taxon>
        <taxon>Eucarida</taxon>
        <taxon>Decapoda</taxon>
        <taxon>Pleocyemata</taxon>
        <taxon>Caridea</taxon>
        <taxon>Atyoidea</taxon>
        <taxon>Atyidae</taxon>
        <taxon>Halocaridina</taxon>
    </lineage>
</organism>
<feature type="chain" id="PRO_5042879985" evidence="1">
    <location>
        <begin position="25"/>
        <end position="135"/>
    </location>
</feature>
<dbReference type="Proteomes" id="UP001381693">
    <property type="component" value="Unassembled WGS sequence"/>
</dbReference>
<accession>A0AAN8WEU7</accession>
<feature type="non-terminal residue" evidence="2">
    <location>
        <position position="1"/>
    </location>
</feature>
<comment type="caution">
    <text evidence="2">The sequence shown here is derived from an EMBL/GenBank/DDBJ whole genome shotgun (WGS) entry which is preliminary data.</text>
</comment>
<dbReference type="AlphaFoldDB" id="A0AAN8WEU7"/>
<feature type="signal peptide" evidence="1">
    <location>
        <begin position="1"/>
        <end position="24"/>
    </location>
</feature>
<reference evidence="2 3" key="1">
    <citation type="submission" date="2023-11" db="EMBL/GenBank/DDBJ databases">
        <title>Halocaridina rubra genome assembly.</title>
        <authorList>
            <person name="Smith C."/>
        </authorList>
    </citation>
    <scope>NUCLEOTIDE SEQUENCE [LARGE SCALE GENOMIC DNA]</scope>
    <source>
        <strain evidence="2">EP-1</strain>
        <tissue evidence="2">Whole</tissue>
    </source>
</reference>